<dbReference type="InterPro" id="IPR014710">
    <property type="entry name" value="RmlC-like_jellyroll"/>
</dbReference>
<dbReference type="Proteomes" id="UP000626242">
    <property type="component" value="Unassembled WGS sequence"/>
</dbReference>
<comment type="caution">
    <text evidence="2">The sequence shown here is derived from an EMBL/GenBank/DDBJ whole genome shotgun (WGS) entry which is preliminary data.</text>
</comment>
<reference evidence="2 3" key="1">
    <citation type="submission" date="2020-08" db="EMBL/GenBank/DDBJ databases">
        <title>A Genomic Blueprint of the Chicken Gut Microbiome.</title>
        <authorList>
            <person name="Gilroy R."/>
            <person name="Ravi A."/>
            <person name="Getino M."/>
            <person name="Pursley I."/>
            <person name="Horton D.L."/>
            <person name="Alikhan N.-F."/>
            <person name="Baker D."/>
            <person name="Gharbi K."/>
            <person name="Hall N."/>
            <person name="Watson M."/>
            <person name="Adriaenssens E.M."/>
            <person name="Foster-Nyarko E."/>
            <person name="Jarju S."/>
            <person name="Secka A."/>
            <person name="Antonio M."/>
            <person name="Oren A."/>
            <person name="Chaudhuri R."/>
            <person name="La Ragione R.M."/>
            <person name="Hildebrand F."/>
            <person name="Pallen M.J."/>
        </authorList>
    </citation>
    <scope>NUCLEOTIDE SEQUENCE [LARGE SCALE GENOMIC DNA]</scope>
    <source>
        <strain evidence="2 3">Sa1CVA4</strain>
    </source>
</reference>
<accession>A0ABR8WNT9</accession>
<dbReference type="Pfam" id="PF00027">
    <property type="entry name" value="cNMP_binding"/>
    <property type="match status" value="1"/>
</dbReference>
<protein>
    <submittedName>
        <fullName evidence="2">Crp/Fnr family transcriptional regulator</fullName>
    </submittedName>
</protein>
<dbReference type="SUPFAM" id="SSF51206">
    <property type="entry name" value="cAMP-binding domain-like"/>
    <property type="match status" value="1"/>
</dbReference>
<gene>
    <name evidence="2" type="ORF">H9628_07790</name>
</gene>
<keyword evidence="3" id="KW-1185">Reference proteome</keyword>
<name>A0ABR8WNT9_9FLAO</name>
<evidence type="ECO:0000313" key="3">
    <source>
        <dbReference type="Proteomes" id="UP000626242"/>
    </source>
</evidence>
<feature type="domain" description="Cyclic nucleotide-binding" evidence="1">
    <location>
        <begin position="40"/>
        <end position="125"/>
    </location>
</feature>
<proteinExistence type="predicted"/>
<dbReference type="InterPro" id="IPR018490">
    <property type="entry name" value="cNMP-bd_dom_sf"/>
</dbReference>
<dbReference type="RefSeq" id="WP_251833560.1">
    <property type="nucleotide sequence ID" value="NZ_JACSPS010000002.1"/>
</dbReference>
<evidence type="ECO:0000313" key="2">
    <source>
        <dbReference type="EMBL" id="MBD8018371.1"/>
    </source>
</evidence>
<organism evidence="2 3">
    <name type="scientific">Kaistella pullorum</name>
    <dbReference type="NCBI Taxonomy" id="2763074"/>
    <lineage>
        <taxon>Bacteria</taxon>
        <taxon>Pseudomonadati</taxon>
        <taxon>Bacteroidota</taxon>
        <taxon>Flavobacteriia</taxon>
        <taxon>Flavobacteriales</taxon>
        <taxon>Weeksellaceae</taxon>
        <taxon>Chryseobacterium group</taxon>
        <taxon>Kaistella</taxon>
    </lineage>
</organism>
<dbReference type="EMBL" id="JACSPS010000002">
    <property type="protein sequence ID" value="MBD8018371.1"/>
    <property type="molecule type" value="Genomic_DNA"/>
</dbReference>
<dbReference type="Gene3D" id="2.60.120.10">
    <property type="entry name" value="Jelly Rolls"/>
    <property type="match status" value="1"/>
</dbReference>
<dbReference type="InterPro" id="IPR000595">
    <property type="entry name" value="cNMP-bd_dom"/>
</dbReference>
<evidence type="ECO:0000259" key="1">
    <source>
        <dbReference type="Pfam" id="PF00027"/>
    </source>
</evidence>
<sequence length="200" mass="23524">MITDKANKDFAKAKVLSYKPDFDLEILELGLDEFEVWDCKSGAFILKAGEVCKRIFMVENSITRCYFVDKDGEEKTMWLEQESTVITEYESFSSQTVSKCDICCYEDSMVYSIEKEKLMKLYAKYHDWALFGLLVMEEHYVNLLKFSNTRSFNKASENYDLVESYFSRYLDVVPLKHLASWLNISPVHLSRIRKERSKLK</sequence>